<dbReference type="EMBL" id="WPIK01000016">
    <property type="protein sequence ID" value="MVN23004.1"/>
    <property type="molecule type" value="Genomic_DNA"/>
</dbReference>
<dbReference type="RefSeq" id="WP_157568807.1">
    <property type="nucleotide sequence ID" value="NZ_WPIK01000016.1"/>
</dbReference>
<organism evidence="1 2">
    <name type="scientific">Mucilaginibacter arboris</name>
    <dbReference type="NCBI Taxonomy" id="2682090"/>
    <lineage>
        <taxon>Bacteria</taxon>
        <taxon>Pseudomonadati</taxon>
        <taxon>Bacteroidota</taxon>
        <taxon>Sphingobacteriia</taxon>
        <taxon>Sphingobacteriales</taxon>
        <taxon>Sphingobacteriaceae</taxon>
        <taxon>Mucilaginibacter</taxon>
    </lineage>
</organism>
<evidence type="ECO:0000313" key="2">
    <source>
        <dbReference type="Proteomes" id="UP000462014"/>
    </source>
</evidence>
<gene>
    <name evidence="1" type="ORF">GO621_15870</name>
</gene>
<name>A0A7K1T0B7_9SPHI</name>
<reference evidence="1 2" key="1">
    <citation type="submission" date="2019-12" db="EMBL/GenBank/DDBJ databases">
        <title>Mucilaginibacter sp. HMF7410 genome sequencing and assembly.</title>
        <authorList>
            <person name="Kang H."/>
            <person name="Cha I."/>
            <person name="Kim H."/>
            <person name="Joh K."/>
        </authorList>
    </citation>
    <scope>NUCLEOTIDE SEQUENCE [LARGE SCALE GENOMIC DNA]</scope>
    <source>
        <strain evidence="1 2">HMF7410</strain>
    </source>
</reference>
<keyword evidence="2" id="KW-1185">Reference proteome</keyword>
<evidence type="ECO:0000313" key="1">
    <source>
        <dbReference type="EMBL" id="MVN23004.1"/>
    </source>
</evidence>
<dbReference type="Proteomes" id="UP000462014">
    <property type="component" value="Unassembled WGS sequence"/>
</dbReference>
<comment type="caution">
    <text evidence="1">The sequence shown here is derived from an EMBL/GenBank/DDBJ whole genome shotgun (WGS) entry which is preliminary data.</text>
</comment>
<sequence length="77" mass="8819">MQKGEAFKIEVNELALEVTSHIVNSSEIFRIVFSDTRPPLVVIESLTNGRPFWTSVPQGRQKEAEFFGKLIEEKLKK</sequence>
<dbReference type="AlphaFoldDB" id="A0A7K1T0B7"/>
<accession>A0A7K1T0B7</accession>
<proteinExistence type="predicted"/>
<protein>
    <submittedName>
        <fullName evidence="1">Uncharacterized protein</fullName>
    </submittedName>
</protein>